<reference evidence="2 3" key="1">
    <citation type="submission" date="2017-02" db="EMBL/GenBank/DDBJ databases">
        <title>Genome sequence of Clostridium beijerinckii Br21.</title>
        <authorList>
            <person name="Fonseca B.C."/>
            <person name="Guazzaroni M.E."/>
            <person name="Riano-Pachon D.M."/>
            <person name="Reginatto V."/>
        </authorList>
    </citation>
    <scope>NUCLEOTIDE SEQUENCE [LARGE SCALE GENOMIC DNA]</scope>
    <source>
        <strain evidence="2 3">Br21</strain>
    </source>
</reference>
<evidence type="ECO:0000313" key="2">
    <source>
        <dbReference type="EMBL" id="OOP73196.1"/>
    </source>
</evidence>
<accession>A0A1S9N6K3</accession>
<feature type="domain" description="REase associating with pPIWI RE" evidence="1">
    <location>
        <begin position="249"/>
        <end position="368"/>
    </location>
</feature>
<dbReference type="InterPro" id="IPR040828">
    <property type="entry name" value="pPIWI_RE_REase"/>
</dbReference>
<sequence>MKKNVNLQEALCYLAIGIINIKNNFENRIYDIPYEYEKGTNMLFKYALDNKLKEFPLNFKEQFKLFSMPFNLWNEYKDIQSITEEFEFPLYDNGDVATCEEILEEFLGENKFRMKMYFQEELIFDEFKKLCNYEEYSIIRRFLIENIIVTSSRILRRSLHEKGIDNENLITFTEENLYELISDGSVEGGEIKVCNYCGYPLKYDQVQAGACSQRCSHILAQYLPKEQQVKRKGNLVLNRLFHLCIARPGIPEIEMYRKLEDLKKVNKILELSLYPEKDKYDIYVKLNSGTELMLDIKDYSNPKNLAYDLNRSGIVNKFNENQVLDIIIPDYRIQINTRYVGILKKRLSNDLKERLRIRTISEFIKDVEA</sequence>
<evidence type="ECO:0000259" key="1">
    <source>
        <dbReference type="Pfam" id="PF18154"/>
    </source>
</evidence>
<proteinExistence type="predicted"/>
<name>A0A1S9N6K3_CLOBE</name>
<dbReference type="AlphaFoldDB" id="A0A1S9N6K3"/>
<protein>
    <recommendedName>
        <fullName evidence="1">REase associating with pPIWI RE domain-containing protein</fullName>
    </recommendedName>
</protein>
<dbReference type="Proteomes" id="UP000190959">
    <property type="component" value="Unassembled WGS sequence"/>
</dbReference>
<evidence type="ECO:0000313" key="3">
    <source>
        <dbReference type="Proteomes" id="UP000190959"/>
    </source>
</evidence>
<gene>
    <name evidence="2" type="ORF">CBEIBR21_09170</name>
</gene>
<dbReference type="RefSeq" id="WP_078115346.1">
    <property type="nucleotide sequence ID" value="NZ_MWMH01000003.1"/>
</dbReference>
<dbReference type="EMBL" id="MWMH01000003">
    <property type="protein sequence ID" value="OOP73196.1"/>
    <property type="molecule type" value="Genomic_DNA"/>
</dbReference>
<organism evidence="2 3">
    <name type="scientific">Clostridium beijerinckii</name>
    <name type="common">Clostridium MP</name>
    <dbReference type="NCBI Taxonomy" id="1520"/>
    <lineage>
        <taxon>Bacteria</taxon>
        <taxon>Bacillati</taxon>
        <taxon>Bacillota</taxon>
        <taxon>Clostridia</taxon>
        <taxon>Eubacteriales</taxon>
        <taxon>Clostridiaceae</taxon>
        <taxon>Clostridium</taxon>
    </lineage>
</organism>
<dbReference type="Pfam" id="PF18154">
    <property type="entry name" value="pPIWI_RE_REase"/>
    <property type="match status" value="1"/>
</dbReference>
<comment type="caution">
    <text evidence="2">The sequence shown here is derived from an EMBL/GenBank/DDBJ whole genome shotgun (WGS) entry which is preliminary data.</text>
</comment>